<dbReference type="Pfam" id="PF24626">
    <property type="entry name" value="SH3_Tf2-1"/>
    <property type="match status" value="1"/>
</dbReference>
<reference evidence="2" key="1">
    <citation type="journal article" date="2016" name="Nat. Genet.">
        <title>The genome sequences of Arachis duranensis and Arachis ipaensis, the diploid ancestors of cultivated peanut.</title>
        <authorList>
            <person name="Bertioli D.J."/>
            <person name="Cannon S.B."/>
            <person name="Froenicke L."/>
            <person name="Huang G."/>
            <person name="Farmer A.D."/>
            <person name="Cannon E.K."/>
            <person name="Liu X."/>
            <person name="Gao D."/>
            <person name="Clevenger J."/>
            <person name="Dash S."/>
            <person name="Ren L."/>
            <person name="Moretzsohn M.C."/>
            <person name="Shirasawa K."/>
            <person name="Huang W."/>
            <person name="Vidigal B."/>
            <person name="Abernathy B."/>
            <person name="Chu Y."/>
            <person name="Niederhuth C.E."/>
            <person name="Umale P."/>
            <person name="Araujo A.C."/>
            <person name="Kozik A."/>
            <person name="Kim K.D."/>
            <person name="Burow M.D."/>
            <person name="Varshney R.K."/>
            <person name="Wang X."/>
            <person name="Zhang X."/>
            <person name="Barkley N."/>
            <person name="Guimaraes P.M."/>
            <person name="Isobe S."/>
            <person name="Guo B."/>
            <person name="Liao B."/>
            <person name="Stalker H.T."/>
            <person name="Schmitz R.J."/>
            <person name="Scheffler B.E."/>
            <person name="Leal-Bertioli S.C."/>
            <person name="Xun X."/>
            <person name="Jackson S.A."/>
            <person name="Michelmore R."/>
            <person name="Ozias-Akins P."/>
        </authorList>
    </citation>
    <scope>NUCLEOTIDE SEQUENCE [LARGE SCALE GENOMIC DNA]</scope>
    <source>
        <strain evidence="2">cv. V14167</strain>
    </source>
</reference>
<evidence type="ECO:0000259" key="1">
    <source>
        <dbReference type="Pfam" id="PF24626"/>
    </source>
</evidence>
<dbReference type="GeneID" id="110276847"/>
<proteinExistence type="predicted"/>
<evidence type="ECO:0000313" key="3">
    <source>
        <dbReference type="RefSeq" id="XP_020989619.1"/>
    </source>
</evidence>
<dbReference type="InterPro" id="IPR056924">
    <property type="entry name" value="SH3_Tf2-1"/>
</dbReference>
<dbReference type="PANTHER" id="PTHR46148">
    <property type="entry name" value="CHROMO DOMAIN-CONTAINING PROTEIN"/>
    <property type="match status" value="1"/>
</dbReference>
<feature type="domain" description="Tf2-1-like SH3-like" evidence="1">
    <location>
        <begin position="69"/>
        <end position="134"/>
    </location>
</feature>
<keyword evidence="2" id="KW-1185">Reference proteome</keyword>
<sequence length="254" mass="29366">MAPYEALYGRRCQSPLCWYGPEDKGYLGPELVRQTTEDIKRIRGRRRTAQSRQKSYADQRRKPLEFQEGDHVFLKITPTTGVGRALKVRKLSPRYLGPFQILRRIGKSAYQLALPPNLTRLHNVFHVSQLRKYQHDPSHVLQQEDVTLKDDLTFELPAIEIVDRSMKQPRSKTIQLVKVAWGSGNSRDYTWEKEADMRQKFLNLFTGNNHGEDLLFSPTIGNFSKTPKLFKTTLTDQVQTWNLGTNSFLTGVIM</sequence>
<dbReference type="AlphaFoldDB" id="A0A6P5MY18"/>
<dbReference type="KEGG" id="adu:110276847"/>
<dbReference type="PANTHER" id="PTHR46148:SF60">
    <property type="entry name" value="CHROMO DOMAIN-CONTAINING PROTEIN"/>
    <property type="match status" value="1"/>
</dbReference>
<gene>
    <name evidence="3" type="primary">LOC110276847</name>
</gene>
<protein>
    <submittedName>
        <fullName evidence="3">Uncharacterized protein LOC110276847</fullName>
    </submittedName>
</protein>
<dbReference type="Proteomes" id="UP000515211">
    <property type="component" value="Chromosome 10"/>
</dbReference>
<organism evidence="2 3">
    <name type="scientific">Arachis duranensis</name>
    <name type="common">Wild peanut</name>
    <dbReference type="NCBI Taxonomy" id="130453"/>
    <lineage>
        <taxon>Eukaryota</taxon>
        <taxon>Viridiplantae</taxon>
        <taxon>Streptophyta</taxon>
        <taxon>Embryophyta</taxon>
        <taxon>Tracheophyta</taxon>
        <taxon>Spermatophyta</taxon>
        <taxon>Magnoliopsida</taxon>
        <taxon>eudicotyledons</taxon>
        <taxon>Gunneridae</taxon>
        <taxon>Pentapetalae</taxon>
        <taxon>rosids</taxon>
        <taxon>fabids</taxon>
        <taxon>Fabales</taxon>
        <taxon>Fabaceae</taxon>
        <taxon>Papilionoideae</taxon>
        <taxon>50 kb inversion clade</taxon>
        <taxon>dalbergioids sensu lato</taxon>
        <taxon>Dalbergieae</taxon>
        <taxon>Pterocarpus clade</taxon>
        <taxon>Arachis</taxon>
    </lineage>
</organism>
<name>A0A6P5MY18_ARADU</name>
<evidence type="ECO:0000313" key="2">
    <source>
        <dbReference type="Proteomes" id="UP000515211"/>
    </source>
</evidence>
<dbReference type="RefSeq" id="XP_020989619.1">
    <property type="nucleotide sequence ID" value="XM_021133960.1"/>
</dbReference>
<reference evidence="3" key="2">
    <citation type="submission" date="2025-08" db="UniProtKB">
        <authorList>
            <consortium name="RefSeq"/>
        </authorList>
    </citation>
    <scope>IDENTIFICATION</scope>
    <source>
        <tissue evidence="3">Whole plant</tissue>
    </source>
</reference>
<accession>A0A6P5MY18</accession>